<dbReference type="SUPFAM" id="SSF48371">
    <property type="entry name" value="ARM repeat"/>
    <property type="match status" value="1"/>
</dbReference>
<dbReference type="KEGG" id="agv:OJF2_45430"/>
<keyword evidence="2" id="KW-1185">Reference proteome</keyword>
<reference evidence="1 2" key="1">
    <citation type="submission" date="2019-08" db="EMBL/GenBank/DDBJ databases">
        <title>Deep-cultivation of Planctomycetes and their phenomic and genomic characterization uncovers novel biology.</title>
        <authorList>
            <person name="Wiegand S."/>
            <person name="Jogler M."/>
            <person name="Boedeker C."/>
            <person name="Pinto D."/>
            <person name="Vollmers J."/>
            <person name="Rivas-Marin E."/>
            <person name="Kohn T."/>
            <person name="Peeters S.H."/>
            <person name="Heuer A."/>
            <person name="Rast P."/>
            <person name="Oberbeckmann S."/>
            <person name="Bunk B."/>
            <person name="Jeske O."/>
            <person name="Meyerdierks A."/>
            <person name="Storesund J.E."/>
            <person name="Kallscheuer N."/>
            <person name="Luecker S."/>
            <person name="Lage O.M."/>
            <person name="Pohl T."/>
            <person name="Merkel B.J."/>
            <person name="Hornburger P."/>
            <person name="Mueller R.-W."/>
            <person name="Bruemmer F."/>
            <person name="Labrenz M."/>
            <person name="Spormann A.M."/>
            <person name="Op den Camp H."/>
            <person name="Overmann J."/>
            <person name="Amann R."/>
            <person name="Jetten M.S.M."/>
            <person name="Mascher T."/>
            <person name="Medema M.H."/>
            <person name="Devos D.P."/>
            <person name="Kaster A.-K."/>
            <person name="Ovreas L."/>
            <person name="Rohde M."/>
            <person name="Galperin M.Y."/>
            <person name="Jogler C."/>
        </authorList>
    </citation>
    <scope>NUCLEOTIDE SEQUENCE [LARGE SCALE GENOMIC DNA]</scope>
    <source>
        <strain evidence="1 2">OJF2</strain>
    </source>
</reference>
<gene>
    <name evidence="1" type="ORF">OJF2_45430</name>
</gene>
<dbReference type="AlphaFoldDB" id="A0A5B9W7C1"/>
<organism evidence="1 2">
    <name type="scientific">Aquisphaera giovannonii</name>
    <dbReference type="NCBI Taxonomy" id="406548"/>
    <lineage>
        <taxon>Bacteria</taxon>
        <taxon>Pseudomonadati</taxon>
        <taxon>Planctomycetota</taxon>
        <taxon>Planctomycetia</taxon>
        <taxon>Isosphaerales</taxon>
        <taxon>Isosphaeraceae</taxon>
        <taxon>Aquisphaera</taxon>
    </lineage>
</organism>
<name>A0A5B9W7C1_9BACT</name>
<dbReference type="RefSeq" id="WP_148595719.1">
    <property type="nucleotide sequence ID" value="NZ_CP042997.1"/>
</dbReference>
<accession>A0A5B9W7C1</accession>
<protein>
    <submittedName>
        <fullName evidence="1">Uncharacterized protein</fullName>
    </submittedName>
</protein>
<sequence>MALRDWFSRRTPLQAALDRGTRPGGDLAAELNRLEDYTVTSRADAEAICRVLERVKPGDSDGGLWTAFHSLVGLFQDVEGPECPAFDVLAEKGNGLLAGIVNEALDDPSRAEAGADDILFALKILALYGTEEGTDAVLRAARLPLRPDAYMWSVILHAYSPSHPELERVLEALGDPPPADFLAVSLLDCANVALREGAECRHPFDSEAGRRQLRSWLADGDEEHSSYAVSAAAALPFLDEPGRDELLAAALDHPSADVQLEAAWAAARLEDEDGIRRLSRCCLDVNLADRARRYLEELDRADAIPAEAEDAAFRARAEFAQWLAHPNELGRPPDEVEVVDHRELEWPPERERGPFWLVRYRVKDATGLKPDDVGVGLVGSMTFCLFTYKLEERPPEDCYAIHCYWEMTCHNLIEEADVADPAEYESLLQRCRIDGLGPARVETVVELSPELKYPQRLVGLGRATRHDRPGWVVVDGPRSRWYAADEMPAGTPDKLVVMVHVGRELLGFRDEPDRRRYLKEPEPARPPEEIDAAYEALLEKAGREPGQAERLFGSGSVLTSAFNDYAGALSATRSLPRAACVCLAYESILDAARRAESSQGGKAFDVFSPLGGTFDSYVDALIELGRRDEVPALVETFRPHWDHNLGRARLAAAAFRSGHDAIAEPLLLTLRTTLESWGRDEAVAQLAAIWKRQGRADEAHALFLDALKGLVAEARQASGSDRDDVEEWLREQRSRYLDLFPERGEAELERLGIPPTTRPGTP</sequence>
<dbReference type="EMBL" id="CP042997">
    <property type="protein sequence ID" value="QEH35985.1"/>
    <property type="molecule type" value="Genomic_DNA"/>
</dbReference>
<evidence type="ECO:0000313" key="2">
    <source>
        <dbReference type="Proteomes" id="UP000324233"/>
    </source>
</evidence>
<dbReference type="Proteomes" id="UP000324233">
    <property type="component" value="Chromosome"/>
</dbReference>
<evidence type="ECO:0000313" key="1">
    <source>
        <dbReference type="EMBL" id="QEH35985.1"/>
    </source>
</evidence>
<proteinExistence type="predicted"/>
<dbReference type="InterPro" id="IPR016024">
    <property type="entry name" value="ARM-type_fold"/>
</dbReference>
<dbReference type="OrthoDB" id="210909at2"/>